<gene>
    <name evidence="1" type="primary">Acey_s0026.g1432</name>
    <name evidence="1" type="ORF">Y032_0026g1432</name>
</gene>
<proteinExistence type="predicted"/>
<protein>
    <submittedName>
        <fullName evidence="1">Uncharacterized protein</fullName>
    </submittedName>
</protein>
<keyword evidence="2" id="KW-1185">Reference proteome</keyword>
<evidence type="ECO:0000313" key="2">
    <source>
        <dbReference type="Proteomes" id="UP000024635"/>
    </source>
</evidence>
<sequence length="114" mass="13434">MTAHTYDHPDSLVMFPKAPLRNSQTVPVARTSRSCPLRFATFNDGIRVNSRQDLGEISLERCYFTLAKRYLRMHHLQIGVTAELWRSRRDYRWMVWDNQPTAHSSRFLVTIVHC</sequence>
<dbReference type="Proteomes" id="UP000024635">
    <property type="component" value="Unassembled WGS sequence"/>
</dbReference>
<comment type="caution">
    <text evidence="1">The sequence shown here is derived from an EMBL/GenBank/DDBJ whole genome shotgun (WGS) entry which is preliminary data.</text>
</comment>
<accession>A0A016UVS3</accession>
<reference evidence="2" key="1">
    <citation type="journal article" date="2015" name="Nat. Genet.">
        <title>The genome and transcriptome of the zoonotic hookworm Ancylostoma ceylanicum identify infection-specific gene families.</title>
        <authorList>
            <person name="Schwarz E.M."/>
            <person name="Hu Y."/>
            <person name="Antoshechkin I."/>
            <person name="Miller M.M."/>
            <person name="Sternberg P.W."/>
            <person name="Aroian R.V."/>
        </authorList>
    </citation>
    <scope>NUCLEOTIDE SEQUENCE</scope>
    <source>
        <strain evidence="2">HY135</strain>
    </source>
</reference>
<evidence type="ECO:0000313" key="1">
    <source>
        <dbReference type="EMBL" id="EYC18892.1"/>
    </source>
</evidence>
<dbReference type="EMBL" id="JARK01001362">
    <property type="protein sequence ID" value="EYC18892.1"/>
    <property type="molecule type" value="Genomic_DNA"/>
</dbReference>
<dbReference type="AlphaFoldDB" id="A0A016UVS3"/>
<name>A0A016UVS3_9BILA</name>
<organism evidence="1 2">
    <name type="scientific">Ancylostoma ceylanicum</name>
    <dbReference type="NCBI Taxonomy" id="53326"/>
    <lineage>
        <taxon>Eukaryota</taxon>
        <taxon>Metazoa</taxon>
        <taxon>Ecdysozoa</taxon>
        <taxon>Nematoda</taxon>
        <taxon>Chromadorea</taxon>
        <taxon>Rhabditida</taxon>
        <taxon>Rhabditina</taxon>
        <taxon>Rhabditomorpha</taxon>
        <taxon>Strongyloidea</taxon>
        <taxon>Ancylostomatidae</taxon>
        <taxon>Ancylostomatinae</taxon>
        <taxon>Ancylostoma</taxon>
    </lineage>
</organism>